<dbReference type="InterPro" id="IPR036758">
    <property type="entry name" value="At5g01610-like"/>
</dbReference>
<dbReference type="EMBL" id="ABCS01000014">
    <property type="protein sequence ID" value="EDM80058.1"/>
    <property type="molecule type" value="Genomic_DNA"/>
</dbReference>
<protein>
    <submittedName>
        <fullName evidence="1">Uncharacterized protein</fullName>
    </submittedName>
</protein>
<dbReference type="Proteomes" id="UP000005801">
    <property type="component" value="Unassembled WGS sequence"/>
</dbReference>
<dbReference type="Pfam" id="PF04398">
    <property type="entry name" value="DUF538"/>
    <property type="match status" value="1"/>
</dbReference>
<organism evidence="1 2">
    <name type="scientific">Plesiocystis pacifica SIR-1</name>
    <dbReference type="NCBI Taxonomy" id="391625"/>
    <lineage>
        <taxon>Bacteria</taxon>
        <taxon>Pseudomonadati</taxon>
        <taxon>Myxococcota</taxon>
        <taxon>Polyangia</taxon>
        <taxon>Nannocystales</taxon>
        <taxon>Nannocystaceae</taxon>
        <taxon>Plesiocystis</taxon>
    </lineage>
</organism>
<evidence type="ECO:0000313" key="2">
    <source>
        <dbReference type="Proteomes" id="UP000005801"/>
    </source>
</evidence>
<name>A6G289_9BACT</name>
<keyword evidence="2" id="KW-1185">Reference proteome</keyword>
<reference evidence="1 2" key="1">
    <citation type="submission" date="2007-06" db="EMBL/GenBank/DDBJ databases">
        <authorList>
            <person name="Shimkets L."/>
            <person name="Ferriera S."/>
            <person name="Johnson J."/>
            <person name="Kravitz S."/>
            <person name="Beeson K."/>
            <person name="Sutton G."/>
            <person name="Rogers Y.-H."/>
            <person name="Friedman R."/>
            <person name="Frazier M."/>
            <person name="Venter J.C."/>
        </authorList>
    </citation>
    <scope>NUCLEOTIDE SEQUENCE [LARGE SCALE GENOMIC DNA]</scope>
    <source>
        <strain evidence="1 2">SIR-1</strain>
    </source>
</reference>
<comment type="caution">
    <text evidence="1">The sequence shown here is derived from an EMBL/GenBank/DDBJ whole genome shotgun (WGS) entry which is preliminary data.</text>
</comment>
<dbReference type="STRING" id="391625.PPSIR1_20564"/>
<gene>
    <name evidence="1" type="ORF">PPSIR1_20564</name>
</gene>
<evidence type="ECO:0000313" key="1">
    <source>
        <dbReference type="EMBL" id="EDM80058.1"/>
    </source>
</evidence>
<accession>A6G289</accession>
<dbReference type="InterPro" id="IPR007493">
    <property type="entry name" value="DUF538"/>
</dbReference>
<dbReference type="AlphaFoldDB" id="A6G289"/>
<dbReference type="SUPFAM" id="SSF141562">
    <property type="entry name" value="At5g01610-like"/>
    <property type="match status" value="1"/>
</dbReference>
<proteinExistence type="predicted"/>
<sequence>MLRGNAITRLRGVDVKQLVWIPASSIDREGDGLVFGVGPVRQRLPTSAFP</sequence>